<sequence>MPWLRLDDVGYDDPQVRAVGNAAYGALTRLRQYASAQRTDGWIPASKAKEIASRAELRALTTVRVGDGPPMLHSPGDDCECLESVTWTAEQGGYWAHGHLDRNPSRSENDVHKAKQRELKDKELRHAVKSRDGDRCRYCSRIVKWADRKSASGGVLDHVDPTVAGGAENLVVACRGCNSHKRDCTPAAAGMDLLPPPGADPDPTHAEPTPDPRTTHAEPGSDPDPTRARSDTGTATTPETDSPPKPDVTSDPTPEPHPVTSGTDIQTTTTGATQNAMTVGTGRGGPGTGTGTDRPRAPRAGDAGPTGRRPTTGPATTPRSQLGPNPYLRTPNPAAGTATEGGMPR</sequence>
<feature type="compositionally biased region" description="Basic and acidic residues" evidence="1">
    <location>
        <begin position="202"/>
        <end position="216"/>
    </location>
</feature>
<dbReference type="Proteomes" id="UP000198716">
    <property type="component" value="Unassembled WGS sequence"/>
</dbReference>
<keyword evidence="3" id="KW-1185">Reference proteome</keyword>
<dbReference type="Gene3D" id="1.10.30.50">
    <property type="match status" value="1"/>
</dbReference>
<feature type="region of interest" description="Disordered" evidence="1">
    <location>
        <begin position="188"/>
        <end position="345"/>
    </location>
</feature>
<feature type="compositionally biased region" description="Low complexity" evidence="1">
    <location>
        <begin position="260"/>
        <end position="280"/>
    </location>
</feature>
<feature type="compositionally biased region" description="Polar residues" evidence="1">
    <location>
        <begin position="231"/>
        <end position="240"/>
    </location>
</feature>
<dbReference type="RefSeq" id="WP_092929276.1">
    <property type="nucleotide sequence ID" value="NZ_FOMZ01000016.1"/>
</dbReference>
<dbReference type="PANTHER" id="PTHR33877">
    <property type="entry name" value="SLL1193 PROTEIN"/>
    <property type="match status" value="1"/>
</dbReference>
<name>A0A1I2BH71_9ACTN</name>
<proteinExistence type="predicted"/>
<organism evidence="2 3">
    <name type="scientific">Actinopolyspora alba</name>
    <dbReference type="NCBI Taxonomy" id="673379"/>
    <lineage>
        <taxon>Bacteria</taxon>
        <taxon>Bacillati</taxon>
        <taxon>Actinomycetota</taxon>
        <taxon>Actinomycetes</taxon>
        <taxon>Actinopolysporales</taxon>
        <taxon>Actinopolysporaceae</taxon>
        <taxon>Actinopolyspora</taxon>
        <taxon>Actinopolyspora alba group</taxon>
    </lineage>
</organism>
<accession>A0A1I2BH71</accession>
<dbReference type="CDD" id="cd00085">
    <property type="entry name" value="HNHc"/>
    <property type="match status" value="1"/>
</dbReference>
<feature type="compositionally biased region" description="Gly residues" evidence="1">
    <location>
        <begin position="281"/>
        <end position="290"/>
    </location>
</feature>
<dbReference type="AlphaFoldDB" id="A0A1I2BH71"/>
<evidence type="ECO:0008006" key="4">
    <source>
        <dbReference type="Google" id="ProtNLM"/>
    </source>
</evidence>
<protein>
    <recommendedName>
        <fullName evidence="4">HNH endonuclease</fullName>
    </recommendedName>
</protein>
<reference evidence="3" key="1">
    <citation type="submission" date="2016-10" db="EMBL/GenBank/DDBJ databases">
        <authorList>
            <person name="Varghese N."/>
            <person name="Submissions S."/>
        </authorList>
    </citation>
    <scope>NUCLEOTIDE SEQUENCE [LARGE SCALE GENOMIC DNA]</scope>
    <source>
        <strain evidence="3">DSM 45004</strain>
    </source>
</reference>
<dbReference type="InterPro" id="IPR052892">
    <property type="entry name" value="NA-targeting_endonuclease"/>
</dbReference>
<feature type="region of interest" description="Disordered" evidence="1">
    <location>
        <begin position="98"/>
        <end position="118"/>
    </location>
</feature>
<evidence type="ECO:0000313" key="2">
    <source>
        <dbReference type="EMBL" id="SFE55287.1"/>
    </source>
</evidence>
<evidence type="ECO:0000313" key="3">
    <source>
        <dbReference type="Proteomes" id="UP000198716"/>
    </source>
</evidence>
<evidence type="ECO:0000256" key="1">
    <source>
        <dbReference type="SAM" id="MobiDB-lite"/>
    </source>
</evidence>
<dbReference type="PANTHER" id="PTHR33877:SF2">
    <property type="entry name" value="OS07G0170200 PROTEIN"/>
    <property type="match status" value="1"/>
</dbReference>
<feature type="compositionally biased region" description="Low complexity" evidence="1">
    <location>
        <begin position="303"/>
        <end position="319"/>
    </location>
</feature>
<dbReference type="InterPro" id="IPR003615">
    <property type="entry name" value="HNH_nuc"/>
</dbReference>
<dbReference type="EMBL" id="FOMZ01000016">
    <property type="protein sequence ID" value="SFE55287.1"/>
    <property type="molecule type" value="Genomic_DNA"/>
</dbReference>
<gene>
    <name evidence="2" type="ORF">SAMN04487819_11694</name>
</gene>